<dbReference type="GO" id="GO:0016747">
    <property type="term" value="F:acyltransferase activity, transferring groups other than amino-acyl groups"/>
    <property type="evidence" value="ECO:0007669"/>
    <property type="project" value="InterPro"/>
</dbReference>
<evidence type="ECO:0000259" key="3">
    <source>
        <dbReference type="PROSITE" id="PS51186"/>
    </source>
</evidence>
<dbReference type="InterPro" id="IPR050832">
    <property type="entry name" value="Bact_Acetyltransf"/>
</dbReference>
<evidence type="ECO:0000256" key="2">
    <source>
        <dbReference type="ARBA" id="ARBA00023315"/>
    </source>
</evidence>
<dbReference type="PROSITE" id="PS51186">
    <property type="entry name" value="GNAT"/>
    <property type="match status" value="1"/>
</dbReference>
<organism evidence="4 5">
    <name type="scientific">Pedobacter aquae</name>
    <dbReference type="NCBI Taxonomy" id="2605747"/>
    <lineage>
        <taxon>Bacteria</taxon>
        <taxon>Pseudomonadati</taxon>
        <taxon>Bacteroidota</taxon>
        <taxon>Sphingobacteriia</taxon>
        <taxon>Sphingobacteriales</taxon>
        <taxon>Sphingobacteriaceae</taxon>
        <taxon>Pedobacter</taxon>
    </lineage>
</organism>
<sequence>MEIRKAALQDLPLIQQLAQDIWWPTYKAYISEAQISFMLTQIYQLDALKAQMAEGHSFILLYQDEKAVGFSSYSFSQTVCKIHKLYILPALQGMGAGKQIMNYIGAEAFVHGATLLRLNVNRNNPALHFYQRLGFQIAEEVDIPYYDFILNDYIMERHIEDADC</sequence>
<evidence type="ECO:0000256" key="1">
    <source>
        <dbReference type="ARBA" id="ARBA00022679"/>
    </source>
</evidence>
<protein>
    <submittedName>
        <fullName evidence="4">GNAT family N-acetyltransferase</fullName>
    </submittedName>
</protein>
<keyword evidence="5" id="KW-1185">Reference proteome</keyword>
<proteinExistence type="predicted"/>
<dbReference type="InterPro" id="IPR016181">
    <property type="entry name" value="Acyl_CoA_acyltransferase"/>
</dbReference>
<dbReference type="InterPro" id="IPR000182">
    <property type="entry name" value="GNAT_dom"/>
</dbReference>
<gene>
    <name evidence="4" type="ORF">FYC62_13425</name>
</gene>
<keyword evidence="2" id="KW-0012">Acyltransferase</keyword>
<evidence type="ECO:0000313" key="5">
    <source>
        <dbReference type="Proteomes" id="UP000323653"/>
    </source>
</evidence>
<evidence type="ECO:0000313" key="4">
    <source>
        <dbReference type="EMBL" id="QEK52543.1"/>
    </source>
</evidence>
<accession>A0A5C0VLJ9</accession>
<dbReference type="Proteomes" id="UP000323653">
    <property type="component" value="Chromosome"/>
</dbReference>
<reference evidence="4 5" key="1">
    <citation type="submission" date="2019-08" db="EMBL/GenBank/DDBJ databases">
        <title>Pedobacter sp. nov., isolated from Han river, South Korea.</title>
        <authorList>
            <person name="Lee D.-H."/>
            <person name="Kim Y.-S."/>
            <person name="Hwang E.-M."/>
            <person name="Le Tran T.C."/>
            <person name="Cha C.-J."/>
        </authorList>
    </citation>
    <scope>NUCLEOTIDE SEQUENCE [LARGE SCALE GENOMIC DNA]</scope>
    <source>
        <strain evidence="4 5">CJ43</strain>
    </source>
</reference>
<keyword evidence="1 4" id="KW-0808">Transferase</keyword>
<dbReference type="PANTHER" id="PTHR43877">
    <property type="entry name" value="AMINOALKYLPHOSPHONATE N-ACETYLTRANSFERASE-RELATED-RELATED"/>
    <property type="match status" value="1"/>
</dbReference>
<feature type="domain" description="N-acetyltransferase" evidence="3">
    <location>
        <begin position="1"/>
        <end position="160"/>
    </location>
</feature>
<dbReference type="RefSeq" id="WP_149075303.1">
    <property type="nucleotide sequence ID" value="NZ_CP043329.1"/>
</dbReference>
<dbReference type="PANTHER" id="PTHR43877:SF2">
    <property type="entry name" value="AMINOALKYLPHOSPHONATE N-ACETYLTRANSFERASE-RELATED"/>
    <property type="match status" value="1"/>
</dbReference>
<dbReference type="KEGG" id="pej:FYC62_13425"/>
<dbReference type="Pfam" id="PF00583">
    <property type="entry name" value="Acetyltransf_1"/>
    <property type="match status" value="1"/>
</dbReference>
<dbReference type="CDD" id="cd04301">
    <property type="entry name" value="NAT_SF"/>
    <property type="match status" value="1"/>
</dbReference>
<name>A0A5C0VLJ9_9SPHI</name>
<dbReference type="SUPFAM" id="SSF55729">
    <property type="entry name" value="Acyl-CoA N-acyltransferases (Nat)"/>
    <property type="match status" value="1"/>
</dbReference>
<dbReference type="AlphaFoldDB" id="A0A5C0VLJ9"/>
<dbReference type="Gene3D" id="3.40.630.30">
    <property type="match status" value="1"/>
</dbReference>
<dbReference type="EMBL" id="CP043329">
    <property type="protein sequence ID" value="QEK52543.1"/>
    <property type="molecule type" value="Genomic_DNA"/>
</dbReference>